<sequence length="242" mass="27249">MFNENKNSNGKKRYLALILISLIAMLLAISIMGTVNAVDKKSLVFDKKLLGKNNKGYVQLIKLGNKNSKVKVAYIIGIHPLENAVHKSFYKNLLAKNGKLKYSYYVYKVVVTRNPKNYGAGRMNGQLLANKFILPHAKRSKYNLLIDVHANVGSVSAGYGKKNFLFAPLNSVKSKKIAIKIIRKIKGLHYSYPSSQTSPKYITNPLVRFGVKTIIFETYTYQSNKKINRLTKSLINVVDGLF</sequence>
<dbReference type="PATRIC" id="fig|47311.3.peg.1913"/>
<evidence type="ECO:0000313" key="1">
    <source>
        <dbReference type="EMBL" id="KZX15052.1"/>
    </source>
</evidence>
<accession>A0A166CZX0</accession>
<organism evidence="1 2">
    <name type="scientific">Methanobrevibacter cuticularis</name>
    <dbReference type="NCBI Taxonomy" id="47311"/>
    <lineage>
        <taxon>Archaea</taxon>
        <taxon>Methanobacteriati</taxon>
        <taxon>Methanobacteriota</taxon>
        <taxon>Methanomada group</taxon>
        <taxon>Methanobacteria</taxon>
        <taxon>Methanobacteriales</taxon>
        <taxon>Methanobacteriaceae</taxon>
        <taxon>Methanobrevibacter</taxon>
    </lineage>
</organism>
<comment type="caution">
    <text evidence="1">The sequence shown here is derived from an EMBL/GenBank/DDBJ whole genome shotgun (WGS) entry which is preliminary data.</text>
</comment>
<dbReference type="EMBL" id="LWMW01000134">
    <property type="protein sequence ID" value="KZX15052.1"/>
    <property type="molecule type" value="Genomic_DNA"/>
</dbReference>
<gene>
    <name evidence="1" type="ORF">MBCUT_17620</name>
</gene>
<dbReference type="OrthoDB" id="75202at2157"/>
<evidence type="ECO:0000313" key="2">
    <source>
        <dbReference type="Proteomes" id="UP000077275"/>
    </source>
</evidence>
<name>A0A166CZX0_9EURY</name>
<protein>
    <recommendedName>
        <fullName evidence="3">Succinylglutamate desuccinylase / aspartoacylase family protein</fullName>
    </recommendedName>
</protein>
<dbReference type="Proteomes" id="UP000077275">
    <property type="component" value="Unassembled WGS sequence"/>
</dbReference>
<keyword evidence="2" id="KW-1185">Reference proteome</keyword>
<evidence type="ECO:0008006" key="3">
    <source>
        <dbReference type="Google" id="ProtNLM"/>
    </source>
</evidence>
<reference evidence="1 2" key="1">
    <citation type="submission" date="2016-04" db="EMBL/GenBank/DDBJ databases">
        <title>Genome sequence of Methanobrevibacter cuticularis DSM 11139.</title>
        <authorList>
            <person name="Poehlein A."/>
            <person name="Seedorf H."/>
            <person name="Daniel R."/>
        </authorList>
    </citation>
    <scope>NUCLEOTIDE SEQUENCE [LARGE SCALE GENOMIC DNA]</scope>
    <source>
        <strain evidence="1 2">DSM 11139</strain>
    </source>
</reference>
<dbReference type="AlphaFoldDB" id="A0A166CZX0"/>
<proteinExistence type="predicted"/>
<dbReference type="RefSeq" id="WP_067260301.1">
    <property type="nucleotide sequence ID" value="NZ_LWMW01000134.1"/>
</dbReference>